<keyword evidence="1" id="KW-0812">Transmembrane</keyword>
<feature type="transmembrane region" description="Helical" evidence="1">
    <location>
        <begin position="16"/>
        <end position="41"/>
    </location>
</feature>
<dbReference type="Proteomes" id="UP001519287">
    <property type="component" value="Unassembled WGS sequence"/>
</dbReference>
<dbReference type="EMBL" id="JAGGLB010000002">
    <property type="protein sequence ID" value="MBP1989349.1"/>
    <property type="molecule type" value="Genomic_DNA"/>
</dbReference>
<feature type="transmembrane region" description="Helical" evidence="1">
    <location>
        <begin position="47"/>
        <end position="69"/>
    </location>
</feature>
<organism evidence="2 3">
    <name type="scientific">Paenibacillus eucommiae</name>
    <dbReference type="NCBI Taxonomy" id="1355755"/>
    <lineage>
        <taxon>Bacteria</taxon>
        <taxon>Bacillati</taxon>
        <taxon>Bacillota</taxon>
        <taxon>Bacilli</taxon>
        <taxon>Bacillales</taxon>
        <taxon>Paenibacillaceae</taxon>
        <taxon>Paenibacillus</taxon>
    </lineage>
</organism>
<evidence type="ECO:0000313" key="2">
    <source>
        <dbReference type="EMBL" id="MBP1989349.1"/>
    </source>
</evidence>
<sequence length="130" mass="14623">MKEEAQLSDRVRLSRLIFLILACALVACIVVQTYIAGMAVFNAPSHWITHVNFVHIFEFIPLLLIIFAFTGRLPKGTGWLSFALFGLIYFQYFTANLPAAGALHPVMALALILLSIFTAKRAYRSYTVRK</sequence>
<dbReference type="Pfam" id="PF19728">
    <property type="entry name" value="DUF6220"/>
    <property type="match status" value="1"/>
</dbReference>
<feature type="transmembrane region" description="Helical" evidence="1">
    <location>
        <begin position="76"/>
        <end position="93"/>
    </location>
</feature>
<keyword evidence="1" id="KW-0472">Membrane</keyword>
<keyword evidence="3" id="KW-1185">Reference proteome</keyword>
<keyword evidence="1" id="KW-1133">Transmembrane helix</keyword>
<evidence type="ECO:0000313" key="3">
    <source>
        <dbReference type="Proteomes" id="UP001519287"/>
    </source>
</evidence>
<dbReference type="RefSeq" id="WP_209970168.1">
    <property type="nucleotide sequence ID" value="NZ_JAGGLB010000002.1"/>
</dbReference>
<gene>
    <name evidence="2" type="ORF">J2Z66_000944</name>
</gene>
<dbReference type="InterPro" id="IPR046192">
    <property type="entry name" value="DUF6220"/>
</dbReference>
<proteinExistence type="predicted"/>
<name>A0ABS4IP69_9BACL</name>
<accession>A0ABS4IP69</accession>
<evidence type="ECO:0000256" key="1">
    <source>
        <dbReference type="SAM" id="Phobius"/>
    </source>
</evidence>
<feature type="transmembrane region" description="Helical" evidence="1">
    <location>
        <begin position="99"/>
        <end position="119"/>
    </location>
</feature>
<protein>
    <submittedName>
        <fullName evidence="2">Uncharacterized protein</fullName>
    </submittedName>
</protein>
<comment type="caution">
    <text evidence="2">The sequence shown here is derived from an EMBL/GenBank/DDBJ whole genome shotgun (WGS) entry which is preliminary data.</text>
</comment>
<dbReference type="PROSITE" id="PS51257">
    <property type="entry name" value="PROKAR_LIPOPROTEIN"/>
    <property type="match status" value="1"/>
</dbReference>
<reference evidence="2 3" key="1">
    <citation type="submission" date="2021-03" db="EMBL/GenBank/DDBJ databases">
        <title>Genomic Encyclopedia of Type Strains, Phase IV (KMG-IV): sequencing the most valuable type-strain genomes for metagenomic binning, comparative biology and taxonomic classification.</title>
        <authorList>
            <person name="Goeker M."/>
        </authorList>
    </citation>
    <scope>NUCLEOTIDE SEQUENCE [LARGE SCALE GENOMIC DNA]</scope>
    <source>
        <strain evidence="2 3">DSM 26048</strain>
    </source>
</reference>